<dbReference type="GO" id="GO:0008718">
    <property type="term" value="F:D-amino-acid dehydrogenase activity"/>
    <property type="evidence" value="ECO:0007669"/>
    <property type="project" value="TreeGrafter"/>
</dbReference>
<accession>A0A7W9AUK9</accession>
<organism evidence="4 5">
    <name type="scientific">Brucella daejeonensis</name>
    <dbReference type="NCBI Taxonomy" id="659015"/>
    <lineage>
        <taxon>Bacteria</taxon>
        <taxon>Pseudomonadati</taxon>
        <taxon>Pseudomonadota</taxon>
        <taxon>Alphaproteobacteria</taxon>
        <taxon>Hyphomicrobiales</taxon>
        <taxon>Brucellaceae</taxon>
        <taxon>Brucella/Ochrobactrum group</taxon>
        <taxon>Brucella</taxon>
    </lineage>
</organism>
<dbReference type="RefSeq" id="WP_183648107.1">
    <property type="nucleotide sequence ID" value="NZ_JACIJG010000002.1"/>
</dbReference>
<keyword evidence="5" id="KW-1185">Reference proteome</keyword>
<dbReference type="InterPro" id="IPR006076">
    <property type="entry name" value="FAD-dep_OxRdtase"/>
</dbReference>
<name>A0A7W9AUK9_9HYPH</name>
<reference evidence="4 5" key="1">
    <citation type="submission" date="2020-08" db="EMBL/GenBank/DDBJ databases">
        <title>Genomic Encyclopedia of Type Strains, Phase IV (KMG-IV): sequencing the most valuable type-strain genomes for metagenomic binning, comparative biology and taxonomic classification.</title>
        <authorList>
            <person name="Goeker M."/>
        </authorList>
    </citation>
    <scope>NUCLEOTIDE SEQUENCE [LARGE SCALE GENOMIC DNA]</scope>
    <source>
        <strain evidence="4 5">DSM 26944</strain>
    </source>
</reference>
<dbReference type="PANTHER" id="PTHR13847">
    <property type="entry name" value="SARCOSINE DEHYDROGENASE-RELATED"/>
    <property type="match status" value="1"/>
</dbReference>
<gene>
    <name evidence="4" type="ORF">FHS76_000705</name>
</gene>
<evidence type="ECO:0000259" key="3">
    <source>
        <dbReference type="Pfam" id="PF01266"/>
    </source>
</evidence>
<feature type="domain" description="FAD dependent oxidoreductase" evidence="3">
    <location>
        <begin position="20"/>
        <end position="412"/>
    </location>
</feature>
<dbReference type="Gene3D" id="3.50.50.60">
    <property type="entry name" value="FAD/NAD(P)-binding domain"/>
    <property type="match status" value="2"/>
</dbReference>
<evidence type="ECO:0000256" key="1">
    <source>
        <dbReference type="ARBA" id="ARBA00009410"/>
    </source>
</evidence>
<evidence type="ECO:0000256" key="2">
    <source>
        <dbReference type="ARBA" id="ARBA00023002"/>
    </source>
</evidence>
<dbReference type="GO" id="GO:0055130">
    <property type="term" value="P:D-alanine catabolic process"/>
    <property type="evidence" value="ECO:0007669"/>
    <property type="project" value="TreeGrafter"/>
</dbReference>
<proteinExistence type="inferred from homology"/>
<dbReference type="GO" id="GO:0005737">
    <property type="term" value="C:cytoplasm"/>
    <property type="evidence" value="ECO:0007669"/>
    <property type="project" value="TreeGrafter"/>
</dbReference>
<dbReference type="GO" id="GO:0005886">
    <property type="term" value="C:plasma membrane"/>
    <property type="evidence" value="ECO:0007669"/>
    <property type="project" value="TreeGrafter"/>
</dbReference>
<dbReference type="EMBL" id="JACIJG010000002">
    <property type="protein sequence ID" value="MBB5700862.1"/>
    <property type="molecule type" value="Genomic_DNA"/>
</dbReference>
<dbReference type="Gene3D" id="3.30.9.10">
    <property type="entry name" value="D-Amino Acid Oxidase, subunit A, domain 2"/>
    <property type="match status" value="2"/>
</dbReference>
<comment type="caution">
    <text evidence="4">The sequence shown here is derived from an EMBL/GenBank/DDBJ whole genome shotgun (WGS) entry which is preliminary data.</text>
</comment>
<protein>
    <submittedName>
        <fullName evidence="4">Sarcosine oxidase subunit beta</fullName>
        <ecNumber evidence="4">1.5.3.1</ecNumber>
    </submittedName>
</protein>
<dbReference type="AlphaFoldDB" id="A0A7W9AUK9"/>
<dbReference type="Pfam" id="PF01266">
    <property type="entry name" value="DAO"/>
    <property type="match status" value="1"/>
</dbReference>
<dbReference type="EC" id="1.5.3.1" evidence="4"/>
<dbReference type="Proteomes" id="UP000555546">
    <property type="component" value="Unassembled WGS sequence"/>
</dbReference>
<comment type="similarity">
    <text evidence="1">Belongs to the DadA oxidoreductase family.</text>
</comment>
<keyword evidence="2 4" id="KW-0560">Oxidoreductase</keyword>
<evidence type="ECO:0000313" key="4">
    <source>
        <dbReference type="EMBL" id="MBB5700862.1"/>
    </source>
</evidence>
<evidence type="ECO:0000313" key="5">
    <source>
        <dbReference type="Proteomes" id="UP000555546"/>
    </source>
</evidence>
<dbReference type="SUPFAM" id="SSF51905">
    <property type="entry name" value="FAD/NAD(P)-binding domain"/>
    <property type="match status" value="1"/>
</dbReference>
<sequence>MGPVTDKIATAETLPHTTSIAIIGGGIIGVSTALFLSERGIPVALFEKGEIAGEQSSRNWGWCRRTGRDSRELPLIIESMRLWEGMNERTGRETGFRITGIAYAAEKEEQLALYARWIDIAREHGIQTDLLNARQAEELAPGMSRRLAGGMITPLDGRAEPQKAVPALAAKAQENGAIILQNCAVRGIETTNGRITGLVTEKGRVSCEAVVVAGGAWSRLILSAFDAHLPQLKVRSSVFRTAPIDTGVEQAIAFSDFALRKRLDGGYTVASLGGSIADIVPDSFRFFRDFVPSLSTEWRSLRFRFGERFFEEAFQWKLRPADQVSIFEKIRTLDPDPHRAANAQILKKLKQAIPSFASATIAQEWAGLIDTMPDVIPVISPVPGIEGLIVATGFSGHGFGIGPGAGKLVADMVSGETPVVDPSPFHISRFSNGSKIRIENWG</sequence>
<dbReference type="PANTHER" id="PTHR13847:SF280">
    <property type="entry name" value="D-AMINO ACID DEHYDROGENASE"/>
    <property type="match status" value="1"/>
</dbReference>
<dbReference type="InterPro" id="IPR036188">
    <property type="entry name" value="FAD/NAD-bd_sf"/>
</dbReference>
<dbReference type="GO" id="GO:0008115">
    <property type="term" value="F:sarcosine oxidase activity"/>
    <property type="evidence" value="ECO:0007669"/>
    <property type="project" value="UniProtKB-EC"/>
</dbReference>